<dbReference type="SUPFAM" id="SSF50475">
    <property type="entry name" value="FMN-binding split barrel"/>
    <property type="match status" value="1"/>
</dbReference>
<evidence type="ECO:0000256" key="2">
    <source>
        <dbReference type="ARBA" id="ARBA00022630"/>
    </source>
</evidence>
<accession>A0A5B8YFD4</accession>
<proteinExistence type="inferred from homology"/>
<dbReference type="Proteomes" id="UP000321954">
    <property type="component" value="Chromosome"/>
</dbReference>
<dbReference type="GO" id="GO:0016646">
    <property type="term" value="F:oxidoreductase activity, acting on the CH-NH group of donors, NAD or NADP as acceptor"/>
    <property type="evidence" value="ECO:0007669"/>
    <property type="project" value="UniProtKB-ARBA"/>
</dbReference>
<evidence type="ECO:0000313" key="6">
    <source>
        <dbReference type="EMBL" id="QED36271.1"/>
    </source>
</evidence>
<dbReference type="PANTHER" id="PTHR33798:SF5">
    <property type="entry name" value="FLAVIN REDUCTASE LIKE DOMAIN-CONTAINING PROTEIN"/>
    <property type="match status" value="1"/>
</dbReference>
<dbReference type="RefSeq" id="WP_146829920.1">
    <property type="nucleotide sequence ID" value="NZ_CP042476.1"/>
</dbReference>
<dbReference type="Pfam" id="PF01613">
    <property type="entry name" value="Flavin_Reduct"/>
    <property type="match status" value="1"/>
</dbReference>
<dbReference type="SMART" id="SM00903">
    <property type="entry name" value="Flavin_Reduct"/>
    <property type="match status" value="1"/>
</dbReference>
<dbReference type="InterPro" id="IPR012349">
    <property type="entry name" value="Split_barrel_FMN-bd"/>
</dbReference>
<organism evidence="6 7">
    <name type="scientific">Antarcticibacterium arcticum</name>
    <dbReference type="NCBI Taxonomy" id="2585771"/>
    <lineage>
        <taxon>Bacteria</taxon>
        <taxon>Pseudomonadati</taxon>
        <taxon>Bacteroidota</taxon>
        <taxon>Flavobacteriia</taxon>
        <taxon>Flavobacteriales</taxon>
        <taxon>Flavobacteriaceae</taxon>
        <taxon>Antarcticibacterium</taxon>
    </lineage>
</organism>
<dbReference type="GO" id="GO:0010181">
    <property type="term" value="F:FMN binding"/>
    <property type="evidence" value="ECO:0007669"/>
    <property type="project" value="InterPro"/>
</dbReference>
<evidence type="ECO:0000313" key="7">
    <source>
        <dbReference type="Proteomes" id="UP000321954"/>
    </source>
</evidence>
<dbReference type="InterPro" id="IPR002563">
    <property type="entry name" value="Flavin_Rdtase-like_dom"/>
</dbReference>
<keyword evidence="7" id="KW-1185">Reference proteome</keyword>
<comment type="cofactor">
    <cofactor evidence="1">
        <name>FMN</name>
        <dbReference type="ChEBI" id="CHEBI:58210"/>
    </cofactor>
</comment>
<evidence type="ECO:0000256" key="4">
    <source>
        <dbReference type="ARBA" id="ARBA00038054"/>
    </source>
</evidence>
<evidence type="ECO:0000256" key="3">
    <source>
        <dbReference type="ARBA" id="ARBA00022643"/>
    </source>
</evidence>
<comment type="similarity">
    <text evidence="4">Belongs to the flavoredoxin family.</text>
</comment>
<name>A0A5B8YFD4_9FLAO</name>
<dbReference type="AlphaFoldDB" id="A0A5B8YFD4"/>
<keyword evidence="2" id="KW-0285">Flavoprotein</keyword>
<dbReference type="OrthoDB" id="5293996at2"/>
<keyword evidence="3" id="KW-0288">FMN</keyword>
<dbReference type="PANTHER" id="PTHR33798">
    <property type="entry name" value="FLAVOPROTEIN OXYGENASE"/>
    <property type="match status" value="1"/>
</dbReference>
<sequence>MKHYTNSEIRNLDNLYRLNLINSCSGYKSANLIGTKSNLGITNLAVFNSVMHIGSNPPLIGFIMRPATVARHTLENIKTTGYFTINHIQKTMIEQAHQTSAKYDEAISEFESTGLGEEYLDSFYAPYLKESNVKMGCKYVNEYHIKENDTHLIIGEIEHLYFDDGIQMPDGWLRLDKAETVAINGLDGYALPVLLDRFLYARPGKELKSIFNKEI</sequence>
<dbReference type="EMBL" id="CP042476">
    <property type="protein sequence ID" value="QED36271.1"/>
    <property type="molecule type" value="Genomic_DNA"/>
</dbReference>
<evidence type="ECO:0000256" key="1">
    <source>
        <dbReference type="ARBA" id="ARBA00001917"/>
    </source>
</evidence>
<gene>
    <name evidence="6" type="ORF">FK178_00335</name>
</gene>
<protein>
    <submittedName>
        <fullName evidence="6">Flavin oxidoreductase</fullName>
    </submittedName>
</protein>
<reference evidence="6 7" key="1">
    <citation type="submission" date="2019-08" db="EMBL/GenBank/DDBJ databases">
        <title>Antarcticibacterium arcticum sp. nov., a bacterium isolated from marine sediment of the Canadian Beaufort Sea.</title>
        <authorList>
            <person name="Lee Y.M."/>
            <person name="Baek K."/>
            <person name="Lee D.-H."/>
            <person name="Shin S.C."/>
            <person name="Jin Y.K."/>
            <person name="Park Y."/>
        </authorList>
    </citation>
    <scope>NUCLEOTIDE SEQUENCE [LARGE SCALE GENOMIC DNA]</scope>
    <source>
        <strain evidence="6 7">PAMC 28998</strain>
    </source>
</reference>
<dbReference type="KEGG" id="anp:FK178_00335"/>
<evidence type="ECO:0000259" key="5">
    <source>
        <dbReference type="SMART" id="SM00903"/>
    </source>
</evidence>
<feature type="domain" description="Flavin reductase like" evidence="5">
    <location>
        <begin position="25"/>
        <end position="179"/>
    </location>
</feature>
<dbReference type="Gene3D" id="2.30.110.10">
    <property type="entry name" value="Electron Transport, Fmn-binding Protein, Chain A"/>
    <property type="match status" value="1"/>
</dbReference>